<keyword evidence="4" id="KW-1185">Reference proteome</keyword>
<feature type="transmembrane region" description="Helical" evidence="2">
    <location>
        <begin position="125"/>
        <end position="145"/>
    </location>
</feature>
<feature type="region of interest" description="Disordered" evidence="1">
    <location>
        <begin position="147"/>
        <end position="179"/>
    </location>
</feature>
<proteinExistence type="predicted"/>
<keyword evidence="2" id="KW-0472">Membrane</keyword>
<name>A0A511DFB9_9PSEU</name>
<dbReference type="Proteomes" id="UP000321685">
    <property type="component" value="Unassembled WGS sequence"/>
</dbReference>
<dbReference type="RefSeq" id="WP_147106668.1">
    <property type="nucleotide sequence ID" value="NZ_BJVJ01000020.1"/>
</dbReference>
<feature type="compositionally biased region" description="Polar residues" evidence="1">
    <location>
        <begin position="168"/>
        <end position="179"/>
    </location>
</feature>
<keyword evidence="2" id="KW-1133">Transmembrane helix</keyword>
<dbReference type="OrthoDB" id="3699666at2"/>
<evidence type="ECO:0000313" key="3">
    <source>
        <dbReference type="EMBL" id="GEL23481.1"/>
    </source>
</evidence>
<comment type="caution">
    <text evidence="3">The sequence shown here is derived from an EMBL/GenBank/DDBJ whole genome shotgun (WGS) entry which is preliminary data.</text>
</comment>
<keyword evidence="2" id="KW-0812">Transmembrane</keyword>
<feature type="transmembrane region" description="Helical" evidence="2">
    <location>
        <begin position="34"/>
        <end position="57"/>
    </location>
</feature>
<accession>A0A511DFB9</accession>
<sequence>MFWFALVCGWVLTAAVIALVWINVRHDGRLGIGVAVGAVGGVLWPVTLWVAVGALLLNRMTIKRTSSTMATVAQTKAQVAEAEAFAKQAEIEGMPTSAAYWRAEVQRLSAQGLTAGPPRSGSTSMVVLGSAVAALATLGALFVAAPTSASPAPRNVPSAASGTERPAGSSTTSDQTLSLCQPVGRAGQGWCGVA</sequence>
<dbReference type="EMBL" id="BJVJ01000020">
    <property type="protein sequence ID" value="GEL23481.1"/>
    <property type="molecule type" value="Genomic_DNA"/>
</dbReference>
<reference evidence="3 4" key="1">
    <citation type="submission" date="2019-07" db="EMBL/GenBank/DDBJ databases">
        <title>Whole genome shotgun sequence of Pseudonocardia sulfidoxydans NBRC 16205.</title>
        <authorList>
            <person name="Hosoyama A."/>
            <person name="Uohara A."/>
            <person name="Ohji S."/>
            <person name="Ichikawa N."/>
        </authorList>
    </citation>
    <scope>NUCLEOTIDE SEQUENCE [LARGE SCALE GENOMIC DNA]</scope>
    <source>
        <strain evidence="3 4">NBRC 16205</strain>
    </source>
</reference>
<dbReference type="AlphaFoldDB" id="A0A511DFB9"/>
<evidence type="ECO:0000256" key="1">
    <source>
        <dbReference type="SAM" id="MobiDB-lite"/>
    </source>
</evidence>
<evidence type="ECO:0000313" key="4">
    <source>
        <dbReference type="Proteomes" id="UP000321685"/>
    </source>
</evidence>
<evidence type="ECO:0000256" key="2">
    <source>
        <dbReference type="SAM" id="Phobius"/>
    </source>
</evidence>
<gene>
    <name evidence="3" type="ORF">PSU4_24350</name>
</gene>
<organism evidence="3 4">
    <name type="scientific">Pseudonocardia sulfidoxydans NBRC 16205</name>
    <dbReference type="NCBI Taxonomy" id="1223511"/>
    <lineage>
        <taxon>Bacteria</taxon>
        <taxon>Bacillati</taxon>
        <taxon>Actinomycetota</taxon>
        <taxon>Actinomycetes</taxon>
        <taxon>Pseudonocardiales</taxon>
        <taxon>Pseudonocardiaceae</taxon>
        <taxon>Pseudonocardia</taxon>
    </lineage>
</organism>
<protein>
    <submittedName>
        <fullName evidence="3">Uncharacterized protein</fullName>
    </submittedName>
</protein>